<keyword evidence="4 7" id="KW-0720">Serine protease</keyword>
<dbReference type="Proteomes" id="UP001165060">
    <property type="component" value="Unassembled WGS sequence"/>
</dbReference>
<name>A0ABQ6MBV5_9STRA</name>
<dbReference type="PANTHER" id="PTHR43399:SF4">
    <property type="entry name" value="CELL WALL-ASSOCIATED PROTEASE"/>
    <property type="match status" value="1"/>
</dbReference>
<feature type="region of interest" description="Disordered" evidence="8">
    <location>
        <begin position="566"/>
        <end position="594"/>
    </location>
</feature>
<feature type="active site" description="Charge relay system" evidence="7">
    <location>
        <position position="682"/>
    </location>
</feature>
<evidence type="ECO:0000256" key="6">
    <source>
        <dbReference type="ARBA" id="ARBA00023619"/>
    </source>
</evidence>
<feature type="active site" description="Charge relay system" evidence="7">
    <location>
        <position position="422"/>
    </location>
</feature>
<dbReference type="InterPro" id="IPR008979">
    <property type="entry name" value="Galactose-bd-like_sf"/>
</dbReference>
<proteinExistence type="inferred from homology"/>
<evidence type="ECO:0000313" key="13">
    <source>
        <dbReference type="Proteomes" id="UP001165060"/>
    </source>
</evidence>
<sequence>MRFCLALALLGAPFASCARPAPPLSSVTGILESQAVHEYAEDEDIIWPRAMRHEWDRSEARARRKLREGAGARGTDGMMSALLCSDLAGDGVDGWSRRGQVLELLGTSANLKSVYNGERESCWRAWLSHEQAIEASSAPSLSILPFSHALRLQSGFLHHSVGATPDGPPHSKLSVATTAKGLTLDLCPGAHAGPDEKEAFAAAIEASVADLFSPSSSTHAELLEDFFWTASNGSHRRSLRQGVAPVSAAHADRYGEALRATGEDASGCLEKIGELGFEADPLLNDLHITGVSEFYSAISTATSTATADSCFVTLALYLSSSLPEVCHLAGRSAVEIKNVEAQWVTQSGDTFSQSRPLWDAGIEGQGQVVACSDSGLDVDNCYFRDATGSPSKNTSPTSFDSSKRKVVQYYALVDGSDEEEGHGTHVVGSIVGHKSTNGRANGESTGMADGVARGAKVAFFDIGGVNSNGQGYLSVPQSSAAIFDPGYNAGARIHSASWGDVISPWVDGASTDDSYNYGFGASDNALGMYRKSNLYAYQDSAFDAYMHDKEDFLILVAAGNDGTAYPADGSDPTTDDLDDLNSVSSPSNGKNIVSVGATQNAGTHVYPSMGGIEYVADFSSRGPTRDGRTKPDILAPGYFILSAAARGGGDGGQSGECDPGSAPANPSSLLGTEGIAYSAGTSMATPVTSGATALVRQYFVDGYYPTGAAVDANKMSSPSAALLKAVLMNSGTEMTGVQNFLSSGISVTPTSAYDEHEAFGRVTLDRTLRIAGHNDISTLAIDQESLASSEFVEYEFTIGTCSDADDLSIMLTWTDVEGSPLCLDCLINDLDLVVRKKSGSQWGSPIYANGKTTLDTLNNAERVRVSNPSPGDVYKATVTATSLDSASQKFALVASGCFTAEDEGISEGTPAPSASPTPVPTLQPGHTRAPTASPTAHPTSSPTAAPVDNSGTFCEIILEFEDLLISGAGLSVDVMSQDEVIKGFQTAVAEIAGETVGDFSYVCFVASEVAASDESEDPPSLPNSQAWGGERRATETEVLSVDFTITAKLADYKSCQQNNAASVAANVHAAEVMSNVWREIRGGTLKHLLDNDVAFDEAGISSIYVDFARLTPTDSQQQFTYNWDTSTETDRHCTGWKIKQWLADNLGLLIGAGAGGICLICACIGITIACMKGKSRRNKDKYKQKTLQMQNHARMPAKSPMHAGGRAAKGSVLGSGVRGVQTRNASNASANRPAGPPPGAKYSNSRNAAPAGRTVW</sequence>
<feature type="region of interest" description="Disordered" evidence="8">
    <location>
        <begin position="903"/>
        <end position="947"/>
    </location>
</feature>
<dbReference type="InterPro" id="IPR015500">
    <property type="entry name" value="Peptidase_S8_subtilisin-rel"/>
</dbReference>
<feature type="domain" description="Peptidase S8/S53" evidence="11">
    <location>
        <begin position="364"/>
        <end position="731"/>
    </location>
</feature>
<dbReference type="EC" id="3.4.21.62" evidence="6"/>
<dbReference type="Gene3D" id="2.60.120.380">
    <property type="match status" value="1"/>
</dbReference>
<dbReference type="SUPFAM" id="SSF49785">
    <property type="entry name" value="Galactose-binding domain-like"/>
    <property type="match status" value="1"/>
</dbReference>
<dbReference type="EMBL" id="BRYB01002644">
    <property type="protein sequence ID" value="GMI23187.1"/>
    <property type="molecule type" value="Genomic_DNA"/>
</dbReference>
<evidence type="ECO:0000259" key="11">
    <source>
        <dbReference type="Pfam" id="PF00082"/>
    </source>
</evidence>
<evidence type="ECO:0000256" key="7">
    <source>
        <dbReference type="PROSITE-ProRule" id="PRU01240"/>
    </source>
</evidence>
<keyword evidence="9" id="KW-1133">Transmembrane helix</keyword>
<dbReference type="PRINTS" id="PR00723">
    <property type="entry name" value="SUBTILISIN"/>
</dbReference>
<dbReference type="InterPro" id="IPR051048">
    <property type="entry name" value="Peptidase_S8/S53_subtilisin"/>
</dbReference>
<keyword evidence="2 7" id="KW-0645">Protease</keyword>
<keyword evidence="3 7" id="KW-0378">Hydrolase</keyword>
<feature type="transmembrane region" description="Helical" evidence="9">
    <location>
        <begin position="1146"/>
        <end position="1171"/>
    </location>
</feature>
<keyword evidence="10" id="KW-0732">Signal</keyword>
<gene>
    <name evidence="12" type="ORF">TeGR_g12026</name>
</gene>
<evidence type="ECO:0000256" key="2">
    <source>
        <dbReference type="ARBA" id="ARBA00022670"/>
    </source>
</evidence>
<evidence type="ECO:0000313" key="12">
    <source>
        <dbReference type="EMBL" id="GMI23187.1"/>
    </source>
</evidence>
<feature type="compositionally biased region" description="Polar residues" evidence="8">
    <location>
        <begin position="930"/>
        <end position="943"/>
    </location>
</feature>
<evidence type="ECO:0000256" key="8">
    <source>
        <dbReference type="SAM" id="MobiDB-lite"/>
    </source>
</evidence>
<organism evidence="12 13">
    <name type="scientific">Tetraparma gracilis</name>
    <dbReference type="NCBI Taxonomy" id="2962635"/>
    <lineage>
        <taxon>Eukaryota</taxon>
        <taxon>Sar</taxon>
        <taxon>Stramenopiles</taxon>
        <taxon>Ochrophyta</taxon>
        <taxon>Bolidophyceae</taxon>
        <taxon>Parmales</taxon>
        <taxon>Triparmaceae</taxon>
        <taxon>Tetraparma</taxon>
    </lineage>
</organism>
<dbReference type="InterPro" id="IPR034058">
    <property type="entry name" value="TagA/B/C/D_pept_dom"/>
</dbReference>
<evidence type="ECO:0000256" key="10">
    <source>
        <dbReference type="SAM" id="SignalP"/>
    </source>
</evidence>
<comment type="similarity">
    <text evidence="1 7">Belongs to the peptidase S8 family.</text>
</comment>
<feature type="region of interest" description="Disordered" evidence="8">
    <location>
        <begin position="647"/>
        <end position="669"/>
    </location>
</feature>
<comment type="caution">
    <text evidence="12">The sequence shown here is derived from an EMBL/GenBank/DDBJ whole genome shotgun (WGS) entry which is preliminary data.</text>
</comment>
<feature type="active site" description="Charge relay system" evidence="7">
    <location>
        <position position="373"/>
    </location>
</feature>
<dbReference type="Pfam" id="PF00082">
    <property type="entry name" value="Peptidase_S8"/>
    <property type="match status" value="1"/>
</dbReference>
<dbReference type="InterPro" id="IPR036852">
    <property type="entry name" value="Peptidase_S8/S53_dom_sf"/>
</dbReference>
<keyword evidence="13" id="KW-1185">Reference proteome</keyword>
<dbReference type="InterPro" id="IPR000209">
    <property type="entry name" value="Peptidase_S8/S53_dom"/>
</dbReference>
<feature type="signal peptide" evidence="10">
    <location>
        <begin position="1"/>
        <end position="17"/>
    </location>
</feature>
<comment type="catalytic activity">
    <reaction evidence="5">
        <text>Hydrolysis of proteins with broad specificity for peptide bonds, and a preference for a large uncharged residue in P1. Hydrolyzes peptide amides.</text>
        <dbReference type="EC" id="3.4.21.62"/>
    </reaction>
</comment>
<dbReference type="InterPro" id="IPR023828">
    <property type="entry name" value="Peptidase_S8_Ser-AS"/>
</dbReference>
<keyword evidence="9" id="KW-0472">Membrane</keyword>
<dbReference type="SUPFAM" id="SSF52743">
    <property type="entry name" value="Subtilisin-like"/>
    <property type="match status" value="1"/>
</dbReference>
<evidence type="ECO:0000256" key="4">
    <source>
        <dbReference type="ARBA" id="ARBA00022825"/>
    </source>
</evidence>
<feature type="compositionally biased region" description="Polar residues" evidence="8">
    <location>
        <begin position="581"/>
        <end position="594"/>
    </location>
</feature>
<dbReference type="PROSITE" id="PS51892">
    <property type="entry name" value="SUBTILASE"/>
    <property type="match status" value="1"/>
</dbReference>
<evidence type="ECO:0000256" key="9">
    <source>
        <dbReference type="SAM" id="Phobius"/>
    </source>
</evidence>
<protein>
    <recommendedName>
        <fullName evidence="6">subtilisin</fullName>
        <ecNumber evidence="6">3.4.21.62</ecNumber>
    </recommendedName>
</protein>
<evidence type="ECO:0000256" key="1">
    <source>
        <dbReference type="ARBA" id="ARBA00011073"/>
    </source>
</evidence>
<dbReference type="Gene3D" id="3.40.50.200">
    <property type="entry name" value="Peptidase S8/S53 domain"/>
    <property type="match status" value="1"/>
</dbReference>
<keyword evidence="9" id="KW-0812">Transmembrane</keyword>
<dbReference type="PANTHER" id="PTHR43399">
    <property type="entry name" value="SUBTILISIN-RELATED"/>
    <property type="match status" value="1"/>
</dbReference>
<feature type="region of interest" description="Disordered" evidence="8">
    <location>
        <begin position="1189"/>
        <end position="1256"/>
    </location>
</feature>
<dbReference type="PROSITE" id="PS00138">
    <property type="entry name" value="SUBTILASE_SER"/>
    <property type="match status" value="1"/>
</dbReference>
<feature type="compositionally biased region" description="Low complexity" evidence="8">
    <location>
        <begin position="1223"/>
        <end position="1233"/>
    </location>
</feature>
<reference evidence="12 13" key="1">
    <citation type="journal article" date="2023" name="Commun. Biol.">
        <title>Genome analysis of Parmales, the sister group of diatoms, reveals the evolutionary specialization of diatoms from phago-mixotrophs to photoautotrophs.</title>
        <authorList>
            <person name="Ban H."/>
            <person name="Sato S."/>
            <person name="Yoshikawa S."/>
            <person name="Yamada K."/>
            <person name="Nakamura Y."/>
            <person name="Ichinomiya M."/>
            <person name="Sato N."/>
            <person name="Blanc-Mathieu R."/>
            <person name="Endo H."/>
            <person name="Kuwata A."/>
            <person name="Ogata H."/>
        </authorList>
    </citation>
    <scope>NUCLEOTIDE SEQUENCE [LARGE SCALE GENOMIC DNA]</scope>
</reference>
<feature type="chain" id="PRO_5046263871" description="subtilisin" evidence="10">
    <location>
        <begin position="18"/>
        <end position="1256"/>
    </location>
</feature>
<accession>A0ABQ6MBV5</accession>
<dbReference type="CDD" id="cd04842">
    <property type="entry name" value="Peptidases_S8_Kp43_protease"/>
    <property type="match status" value="1"/>
</dbReference>
<evidence type="ECO:0000256" key="3">
    <source>
        <dbReference type="ARBA" id="ARBA00022801"/>
    </source>
</evidence>
<evidence type="ECO:0000256" key="5">
    <source>
        <dbReference type="ARBA" id="ARBA00023529"/>
    </source>
</evidence>